<dbReference type="SUPFAM" id="SSF52540">
    <property type="entry name" value="P-loop containing nucleoside triphosphate hydrolases"/>
    <property type="match status" value="1"/>
</dbReference>
<dbReference type="InterPro" id="IPR003593">
    <property type="entry name" value="AAA+_ATPase"/>
</dbReference>
<evidence type="ECO:0000259" key="5">
    <source>
        <dbReference type="PROSITE" id="PS50893"/>
    </source>
</evidence>
<dbReference type="PANTHER" id="PTHR43335">
    <property type="entry name" value="ABC TRANSPORTER, ATP-BINDING PROTEIN"/>
    <property type="match status" value="1"/>
</dbReference>
<dbReference type="AlphaFoldDB" id="A0A9D6L709"/>
<dbReference type="InterPro" id="IPR027417">
    <property type="entry name" value="P-loop_NTPase"/>
</dbReference>
<dbReference type="PANTHER" id="PTHR43335:SF4">
    <property type="entry name" value="ABC TRANSPORTER, ATP-BINDING PROTEIN"/>
    <property type="match status" value="1"/>
</dbReference>
<keyword evidence="3" id="KW-0547">Nucleotide-binding</keyword>
<dbReference type="EMBL" id="JACQAY010000218">
    <property type="protein sequence ID" value="MBI3539951.1"/>
    <property type="molecule type" value="Genomic_DNA"/>
</dbReference>
<evidence type="ECO:0000256" key="2">
    <source>
        <dbReference type="ARBA" id="ARBA00022448"/>
    </source>
</evidence>
<evidence type="ECO:0000313" key="6">
    <source>
        <dbReference type="EMBL" id="MBI3539951.1"/>
    </source>
</evidence>
<feature type="domain" description="ABC transporter" evidence="5">
    <location>
        <begin position="2"/>
        <end position="228"/>
    </location>
</feature>
<dbReference type="InterPro" id="IPR003439">
    <property type="entry name" value="ABC_transporter-like_ATP-bd"/>
</dbReference>
<evidence type="ECO:0000256" key="1">
    <source>
        <dbReference type="ARBA" id="ARBA00005417"/>
    </source>
</evidence>
<dbReference type="PROSITE" id="PS50893">
    <property type="entry name" value="ABC_TRANSPORTER_2"/>
    <property type="match status" value="1"/>
</dbReference>
<dbReference type="Proteomes" id="UP000807850">
    <property type="component" value="Unassembled WGS sequence"/>
</dbReference>
<reference evidence="6" key="1">
    <citation type="submission" date="2020-07" db="EMBL/GenBank/DDBJ databases">
        <title>Huge and variable diversity of episymbiotic CPR bacteria and DPANN archaea in groundwater ecosystems.</title>
        <authorList>
            <person name="He C.Y."/>
            <person name="Keren R."/>
            <person name="Whittaker M."/>
            <person name="Farag I.F."/>
            <person name="Doudna J."/>
            <person name="Cate J.H.D."/>
            <person name="Banfield J.F."/>
        </authorList>
    </citation>
    <scope>NUCLEOTIDE SEQUENCE</scope>
    <source>
        <strain evidence="6">NC_groundwater_928_Pr1_S-0.2um_72_17</strain>
    </source>
</reference>
<sequence>MIDVREVTKRYGAITAVDRLSFDVGPGETFALIGPNGAGKTTTLKLLLGLACPDAGAMRIGRRALPPGDPRARHDIGYVPQRAEFPPARTVGDVLAFFAALRGLPREAVERSLGRVGLTALAPRRASELSGGYVQRLSLAQALLGDPALLVLDEPTASLDPEATWEFRSLVEQLQREGKTLLFCSHLLSEVERIADRVLILVDGRRAALERLDDLRAKQAGATRLAIALLEPPERGIAALAERGIAAQIAGERALEVEATDGGAIAAIEGLRAAGVTIGSFEMRRPTLEETFLAVVHGGADVPR</sequence>
<dbReference type="Pfam" id="PF00005">
    <property type="entry name" value="ABC_tran"/>
    <property type="match status" value="1"/>
</dbReference>
<evidence type="ECO:0000256" key="3">
    <source>
        <dbReference type="ARBA" id="ARBA00022741"/>
    </source>
</evidence>
<dbReference type="Gene3D" id="3.40.50.300">
    <property type="entry name" value="P-loop containing nucleotide triphosphate hydrolases"/>
    <property type="match status" value="1"/>
</dbReference>
<dbReference type="GO" id="GO:0005524">
    <property type="term" value="F:ATP binding"/>
    <property type="evidence" value="ECO:0007669"/>
    <property type="project" value="UniProtKB-KW"/>
</dbReference>
<gene>
    <name evidence="6" type="ORF">HY076_06730</name>
</gene>
<keyword evidence="2" id="KW-0813">Transport</keyword>
<protein>
    <submittedName>
        <fullName evidence="6">ABC transporter ATP-binding protein</fullName>
    </submittedName>
</protein>
<accession>A0A9D6L709</accession>
<name>A0A9D6L709_UNCEI</name>
<evidence type="ECO:0000256" key="4">
    <source>
        <dbReference type="ARBA" id="ARBA00022840"/>
    </source>
</evidence>
<comment type="caution">
    <text evidence="6">The sequence shown here is derived from an EMBL/GenBank/DDBJ whole genome shotgun (WGS) entry which is preliminary data.</text>
</comment>
<comment type="similarity">
    <text evidence="1">Belongs to the ABC transporter superfamily.</text>
</comment>
<organism evidence="6 7">
    <name type="scientific">Eiseniibacteriota bacterium</name>
    <dbReference type="NCBI Taxonomy" id="2212470"/>
    <lineage>
        <taxon>Bacteria</taxon>
        <taxon>Candidatus Eiseniibacteriota</taxon>
    </lineage>
</organism>
<dbReference type="SMART" id="SM00382">
    <property type="entry name" value="AAA"/>
    <property type="match status" value="1"/>
</dbReference>
<evidence type="ECO:0000313" key="7">
    <source>
        <dbReference type="Proteomes" id="UP000807850"/>
    </source>
</evidence>
<keyword evidence="4 6" id="KW-0067">ATP-binding</keyword>
<proteinExistence type="inferred from homology"/>
<dbReference type="GO" id="GO:0016887">
    <property type="term" value="F:ATP hydrolysis activity"/>
    <property type="evidence" value="ECO:0007669"/>
    <property type="project" value="InterPro"/>
</dbReference>